<evidence type="ECO:0000256" key="3">
    <source>
        <dbReference type="ARBA" id="ARBA00022452"/>
    </source>
</evidence>
<keyword evidence="10" id="KW-1185">Reference proteome</keyword>
<keyword evidence="5 8" id="KW-0732">Signal</keyword>
<dbReference type="PANTHER" id="PTHR35093">
    <property type="entry name" value="OUTER MEMBRANE PROTEIN NMB0088-RELATED"/>
    <property type="match status" value="1"/>
</dbReference>
<gene>
    <name evidence="9" type="ORF">SAMN04488079_101261</name>
</gene>
<name>A0A1I3UEP0_9GAMM</name>
<evidence type="ECO:0000313" key="9">
    <source>
        <dbReference type="EMBL" id="SFJ80261.1"/>
    </source>
</evidence>
<keyword evidence="6" id="KW-0472">Membrane</keyword>
<reference evidence="10" key="1">
    <citation type="submission" date="2016-10" db="EMBL/GenBank/DDBJ databases">
        <authorList>
            <person name="Varghese N."/>
            <person name="Submissions S."/>
        </authorList>
    </citation>
    <scope>NUCLEOTIDE SEQUENCE [LARGE SCALE GENOMIC DNA]</scope>
    <source>
        <strain evidence="10">DSM 11578</strain>
    </source>
</reference>
<keyword evidence="7" id="KW-0998">Cell outer membrane</keyword>
<dbReference type="OrthoDB" id="19849at2"/>
<dbReference type="STRING" id="45496.SAMN04488079_101261"/>
<evidence type="ECO:0000256" key="4">
    <source>
        <dbReference type="ARBA" id="ARBA00022692"/>
    </source>
</evidence>
<dbReference type="SUPFAM" id="SSF56935">
    <property type="entry name" value="Porins"/>
    <property type="match status" value="1"/>
</dbReference>
<protein>
    <submittedName>
        <fullName evidence="9">Long-chain fatty acid transport protein</fullName>
    </submittedName>
</protein>
<dbReference type="InterPro" id="IPR005017">
    <property type="entry name" value="OMPP1/FadL/TodX"/>
</dbReference>
<evidence type="ECO:0000256" key="5">
    <source>
        <dbReference type="ARBA" id="ARBA00022729"/>
    </source>
</evidence>
<dbReference type="PANTHER" id="PTHR35093:SF8">
    <property type="entry name" value="OUTER MEMBRANE PROTEIN NMB0088-RELATED"/>
    <property type="match status" value="1"/>
</dbReference>
<dbReference type="GO" id="GO:0009279">
    <property type="term" value="C:cell outer membrane"/>
    <property type="evidence" value="ECO:0007669"/>
    <property type="project" value="UniProtKB-SubCell"/>
</dbReference>
<dbReference type="RefSeq" id="WP_091711374.1">
    <property type="nucleotide sequence ID" value="NZ_FOSH01000001.1"/>
</dbReference>
<comment type="subcellular location">
    <subcellularLocation>
        <location evidence="1">Cell outer membrane</location>
        <topology evidence="1">Multi-pass membrane protein</topology>
    </subcellularLocation>
</comment>
<dbReference type="EMBL" id="FOSH01000001">
    <property type="protein sequence ID" value="SFJ80261.1"/>
    <property type="molecule type" value="Genomic_DNA"/>
</dbReference>
<accession>A0A1I3UEP0</accession>
<evidence type="ECO:0000313" key="10">
    <source>
        <dbReference type="Proteomes" id="UP000198924"/>
    </source>
</evidence>
<comment type="similarity">
    <text evidence="2">Belongs to the OmpP1/FadL family.</text>
</comment>
<keyword evidence="3" id="KW-1134">Transmembrane beta strand</keyword>
<evidence type="ECO:0000256" key="7">
    <source>
        <dbReference type="ARBA" id="ARBA00023237"/>
    </source>
</evidence>
<evidence type="ECO:0000256" key="8">
    <source>
        <dbReference type="SAM" id="SignalP"/>
    </source>
</evidence>
<sequence length="409" mass="43366">MNNKKYLAITIGMLTSSSAALAGTFGTDLNNNMLPATGGMGGASVARTVEPAAAVFGNPANLIEYNKGTSFTFGATFFDPHLTADHDDTTALRNTGTRWKGTSNADDYLVPTVAITHAINSKAVIGLGLTAQSGVGSDFRETSNSLNPTGELLVFNANVGLGYQVTDNLSLGATATIGNGYFQASLSDATGSAHGYGVRGTVGAKYDIGATSLGAYYKTPLNIEYKDYIDRGDGTFWSDDVEQPQEFAVGVANNSFMGGNLQLNADIIYKDWSSARFYKDFYRDQTVFALGAQLTTGDAQWRIGYSHARDPIKRNLPVNEVIGIGGNTKIKSAIGPVPVTGGIVEYFQATNAGAIWEDTVTAGFGYQLTTALKVDLHAAYTLKENQQIGSTKVEASAWQAGAGLTWHFE</sequence>
<proteinExistence type="inferred from homology"/>
<feature type="chain" id="PRO_5011458848" evidence="8">
    <location>
        <begin position="23"/>
        <end position="409"/>
    </location>
</feature>
<organism evidence="9 10">
    <name type="scientific">Methylophaga sulfidovorans</name>
    <dbReference type="NCBI Taxonomy" id="45496"/>
    <lineage>
        <taxon>Bacteria</taxon>
        <taxon>Pseudomonadati</taxon>
        <taxon>Pseudomonadota</taxon>
        <taxon>Gammaproteobacteria</taxon>
        <taxon>Thiotrichales</taxon>
        <taxon>Piscirickettsiaceae</taxon>
        <taxon>Methylophaga</taxon>
    </lineage>
</organism>
<keyword evidence="4" id="KW-0812">Transmembrane</keyword>
<dbReference type="Pfam" id="PF03349">
    <property type="entry name" value="Toluene_X"/>
    <property type="match status" value="1"/>
</dbReference>
<evidence type="ECO:0000256" key="2">
    <source>
        <dbReference type="ARBA" id="ARBA00008163"/>
    </source>
</evidence>
<dbReference type="Proteomes" id="UP000198924">
    <property type="component" value="Unassembled WGS sequence"/>
</dbReference>
<evidence type="ECO:0000256" key="1">
    <source>
        <dbReference type="ARBA" id="ARBA00004571"/>
    </source>
</evidence>
<evidence type="ECO:0000256" key="6">
    <source>
        <dbReference type="ARBA" id="ARBA00023136"/>
    </source>
</evidence>
<dbReference type="GO" id="GO:0015483">
    <property type="term" value="F:long-chain fatty acid transporting porin activity"/>
    <property type="evidence" value="ECO:0007669"/>
    <property type="project" value="TreeGrafter"/>
</dbReference>
<dbReference type="Gene3D" id="2.40.160.60">
    <property type="entry name" value="Outer membrane protein transport protein (OMPP1/FadL/TodX)"/>
    <property type="match status" value="1"/>
</dbReference>
<feature type="signal peptide" evidence="8">
    <location>
        <begin position="1"/>
        <end position="22"/>
    </location>
</feature>
<dbReference type="AlphaFoldDB" id="A0A1I3UEP0"/>